<evidence type="ECO:0000256" key="1">
    <source>
        <dbReference type="SAM" id="Phobius"/>
    </source>
</evidence>
<keyword evidence="1" id="KW-0472">Membrane</keyword>
<dbReference type="OrthoDB" id="5586934at2759"/>
<accession>A0A6P3VF82</accession>
<organism evidence="2 3">
    <name type="scientific">Clupea harengus</name>
    <name type="common">Atlantic herring</name>
    <dbReference type="NCBI Taxonomy" id="7950"/>
    <lineage>
        <taxon>Eukaryota</taxon>
        <taxon>Metazoa</taxon>
        <taxon>Chordata</taxon>
        <taxon>Craniata</taxon>
        <taxon>Vertebrata</taxon>
        <taxon>Euteleostomi</taxon>
        <taxon>Actinopterygii</taxon>
        <taxon>Neopterygii</taxon>
        <taxon>Teleostei</taxon>
        <taxon>Clupei</taxon>
        <taxon>Clupeiformes</taxon>
        <taxon>Clupeoidei</taxon>
        <taxon>Clupeidae</taxon>
        <taxon>Clupea</taxon>
    </lineage>
</organism>
<feature type="transmembrane region" description="Helical" evidence="1">
    <location>
        <begin position="243"/>
        <end position="263"/>
    </location>
</feature>
<feature type="transmembrane region" description="Helical" evidence="1">
    <location>
        <begin position="137"/>
        <end position="157"/>
    </location>
</feature>
<dbReference type="Proteomes" id="UP000515152">
    <property type="component" value="Chromosome 17"/>
</dbReference>
<feature type="transmembrane region" description="Helical" evidence="1">
    <location>
        <begin position="178"/>
        <end position="196"/>
    </location>
</feature>
<dbReference type="PANTHER" id="PTHR33802">
    <property type="entry name" value="SI:CH211-161H7.5-RELATED"/>
    <property type="match status" value="1"/>
</dbReference>
<name>A0A6P3VF82_CLUHA</name>
<evidence type="ECO:0000313" key="3">
    <source>
        <dbReference type="RefSeq" id="XP_012670578.1"/>
    </source>
</evidence>
<protein>
    <submittedName>
        <fullName evidence="3">Uncharacterized protein LOC105889326 isoform X1</fullName>
    </submittedName>
</protein>
<keyword evidence="2" id="KW-1185">Reference proteome</keyword>
<keyword evidence="1" id="KW-1133">Transmembrane helix</keyword>
<dbReference type="RefSeq" id="XP_012670578.1">
    <property type="nucleotide sequence ID" value="XM_012815124.3"/>
</dbReference>
<feature type="transmembrane region" description="Helical" evidence="1">
    <location>
        <begin position="275"/>
        <end position="297"/>
    </location>
</feature>
<dbReference type="AlphaFoldDB" id="A0A6P3VF82"/>
<feature type="transmembrane region" description="Helical" evidence="1">
    <location>
        <begin position="77"/>
        <end position="100"/>
    </location>
</feature>
<sequence>METTGHATHMGINGGRRAAQHCVCILLAVLSLFLTQLFISWAHGPSPAGVFETTKGNVSAIFPIEVTMDRWTSYIDAAIPSICNIFLCFSLVMVFQRNYFGPVCCNPEVHPPLFYLTWPVICVTDIGGLFLWESGEILQALCMRLLPPALSFYMLFVSYNNLKRCRPLLHITSSRLTWFTYYATQNSLALSAWWTLTNALVNLGVVLKYTIGLQDPLVSSVVLTLLFLAMLLWFILQTFVLVNYIHYTFTVYPILILGLGAMFTRGYQVHDMAPNTIYCGFLMMVATIMNCIMLFSLCCDSRRPSTSTHKPFPRLKDCPSVCQSVDKLGTERAKGNMA</sequence>
<keyword evidence="1" id="KW-0812">Transmembrane</keyword>
<gene>
    <name evidence="3" type="primary">LOC105889326</name>
</gene>
<evidence type="ECO:0000313" key="2">
    <source>
        <dbReference type="Proteomes" id="UP000515152"/>
    </source>
</evidence>
<dbReference type="KEGG" id="char:105889326"/>
<feature type="transmembrane region" description="Helical" evidence="1">
    <location>
        <begin position="112"/>
        <end position="131"/>
    </location>
</feature>
<dbReference type="PANTHER" id="PTHR33802:SF3">
    <property type="match status" value="1"/>
</dbReference>
<dbReference type="GeneID" id="105889326"/>
<feature type="transmembrane region" description="Helical" evidence="1">
    <location>
        <begin position="21"/>
        <end position="42"/>
    </location>
</feature>
<feature type="transmembrane region" description="Helical" evidence="1">
    <location>
        <begin position="216"/>
        <end position="236"/>
    </location>
</feature>
<proteinExistence type="predicted"/>
<reference evidence="3" key="1">
    <citation type="submission" date="2025-08" db="UniProtKB">
        <authorList>
            <consortium name="RefSeq"/>
        </authorList>
    </citation>
    <scope>IDENTIFICATION</scope>
</reference>